<dbReference type="HOGENOM" id="CLU_2543418_0_0_1"/>
<dbReference type="EMBL" id="KN833785">
    <property type="protein sequence ID" value="KIK19376.1"/>
    <property type="molecule type" value="Genomic_DNA"/>
</dbReference>
<dbReference type="Proteomes" id="UP000054018">
    <property type="component" value="Unassembled WGS sequence"/>
</dbReference>
<dbReference type="STRING" id="765257.A0A0C9YRT9"/>
<sequence>MQSEGAECTLLLTCTANALKEEGLQQLLISTQQSNLELCMKFAIMKTLERDMRRQHQNLPPETIAFSLSRWFPYVRNGVICTM</sequence>
<dbReference type="AlphaFoldDB" id="A0A0C9YRT9"/>
<keyword evidence="2" id="KW-1185">Reference proteome</keyword>
<name>A0A0C9YRT9_9AGAM</name>
<protein>
    <submittedName>
        <fullName evidence="1">Uncharacterized protein</fullName>
    </submittedName>
</protein>
<evidence type="ECO:0000313" key="1">
    <source>
        <dbReference type="EMBL" id="KIK19376.1"/>
    </source>
</evidence>
<organism evidence="1 2">
    <name type="scientific">Pisolithus microcarpus 441</name>
    <dbReference type="NCBI Taxonomy" id="765257"/>
    <lineage>
        <taxon>Eukaryota</taxon>
        <taxon>Fungi</taxon>
        <taxon>Dikarya</taxon>
        <taxon>Basidiomycota</taxon>
        <taxon>Agaricomycotina</taxon>
        <taxon>Agaricomycetes</taxon>
        <taxon>Agaricomycetidae</taxon>
        <taxon>Boletales</taxon>
        <taxon>Sclerodermatineae</taxon>
        <taxon>Pisolithaceae</taxon>
        <taxon>Pisolithus</taxon>
    </lineage>
</organism>
<reference evidence="2" key="2">
    <citation type="submission" date="2015-01" db="EMBL/GenBank/DDBJ databases">
        <title>Evolutionary Origins and Diversification of the Mycorrhizal Mutualists.</title>
        <authorList>
            <consortium name="DOE Joint Genome Institute"/>
            <consortium name="Mycorrhizal Genomics Consortium"/>
            <person name="Kohler A."/>
            <person name="Kuo A."/>
            <person name="Nagy L.G."/>
            <person name="Floudas D."/>
            <person name="Copeland A."/>
            <person name="Barry K.W."/>
            <person name="Cichocki N."/>
            <person name="Veneault-Fourrey C."/>
            <person name="LaButti K."/>
            <person name="Lindquist E.A."/>
            <person name="Lipzen A."/>
            <person name="Lundell T."/>
            <person name="Morin E."/>
            <person name="Murat C."/>
            <person name="Riley R."/>
            <person name="Ohm R."/>
            <person name="Sun H."/>
            <person name="Tunlid A."/>
            <person name="Henrissat B."/>
            <person name="Grigoriev I.V."/>
            <person name="Hibbett D.S."/>
            <person name="Martin F."/>
        </authorList>
    </citation>
    <scope>NUCLEOTIDE SEQUENCE [LARGE SCALE GENOMIC DNA]</scope>
    <source>
        <strain evidence="2">441</strain>
    </source>
</reference>
<evidence type="ECO:0000313" key="2">
    <source>
        <dbReference type="Proteomes" id="UP000054018"/>
    </source>
</evidence>
<reference evidence="1 2" key="1">
    <citation type="submission" date="2014-04" db="EMBL/GenBank/DDBJ databases">
        <authorList>
            <consortium name="DOE Joint Genome Institute"/>
            <person name="Kuo A."/>
            <person name="Kohler A."/>
            <person name="Costa M.D."/>
            <person name="Nagy L.G."/>
            <person name="Floudas D."/>
            <person name="Copeland A."/>
            <person name="Barry K.W."/>
            <person name="Cichocki N."/>
            <person name="Veneault-Fourrey C."/>
            <person name="LaButti K."/>
            <person name="Lindquist E.A."/>
            <person name="Lipzen A."/>
            <person name="Lundell T."/>
            <person name="Morin E."/>
            <person name="Murat C."/>
            <person name="Sun H."/>
            <person name="Tunlid A."/>
            <person name="Henrissat B."/>
            <person name="Grigoriev I.V."/>
            <person name="Hibbett D.S."/>
            <person name="Martin F."/>
            <person name="Nordberg H.P."/>
            <person name="Cantor M.N."/>
            <person name="Hua S.X."/>
        </authorList>
    </citation>
    <scope>NUCLEOTIDE SEQUENCE [LARGE SCALE GENOMIC DNA]</scope>
    <source>
        <strain evidence="1 2">441</strain>
    </source>
</reference>
<proteinExistence type="predicted"/>
<dbReference type="OrthoDB" id="59699at2759"/>
<gene>
    <name evidence="1" type="ORF">PISMIDRAFT_153509</name>
</gene>
<accession>A0A0C9YRT9</accession>